<dbReference type="AlphaFoldDB" id="A0AAQ4DM46"/>
<accession>A0AAQ4DM46</accession>
<comment type="caution">
    <text evidence="2">The sequence shown here is derived from an EMBL/GenBank/DDBJ whole genome shotgun (WGS) entry which is preliminary data.</text>
</comment>
<evidence type="ECO:0000313" key="2">
    <source>
        <dbReference type="EMBL" id="KAK8763536.1"/>
    </source>
</evidence>
<protein>
    <submittedName>
        <fullName evidence="2">Uncharacterized protein</fullName>
    </submittedName>
</protein>
<evidence type="ECO:0000256" key="1">
    <source>
        <dbReference type="SAM" id="MobiDB-lite"/>
    </source>
</evidence>
<dbReference type="Proteomes" id="UP001321473">
    <property type="component" value="Unassembled WGS sequence"/>
</dbReference>
<sequence length="126" mass="13916">MDEDEAEQAASSPVFETLTAALKRDDKENDTPPTAEKTLSPPESAVTNKVTEQPQDIPRPAEKRNGESMEVDPAAAKRRRDEDDAKSPEQSQLLLQSQRDAGDMKKQRVSSGQRSSLLPRDDNPKS</sequence>
<proteinExistence type="predicted"/>
<reference evidence="2 3" key="1">
    <citation type="journal article" date="2023" name="Arcadia Sci">
        <title>De novo assembly of a long-read Amblyomma americanum tick genome.</title>
        <authorList>
            <person name="Chou S."/>
            <person name="Poskanzer K.E."/>
            <person name="Rollins M."/>
            <person name="Thuy-Boun P.S."/>
        </authorList>
    </citation>
    <scope>NUCLEOTIDE SEQUENCE [LARGE SCALE GENOMIC DNA]</scope>
    <source>
        <strain evidence="2">F_SG_1</strain>
        <tissue evidence="2">Salivary glands</tissue>
    </source>
</reference>
<keyword evidence="3" id="KW-1185">Reference proteome</keyword>
<name>A0AAQ4DM46_AMBAM</name>
<evidence type="ECO:0000313" key="3">
    <source>
        <dbReference type="Proteomes" id="UP001321473"/>
    </source>
</evidence>
<feature type="compositionally biased region" description="Polar residues" evidence="1">
    <location>
        <begin position="45"/>
        <end position="54"/>
    </location>
</feature>
<organism evidence="2 3">
    <name type="scientific">Amblyomma americanum</name>
    <name type="common">Lone star tick</name>
    <dbReference type="NCBI Taxonomy" id="6943"/>
    <lineage>
        <taxon>Eukaryota</taxon>
        <taxon>Metazoa</taxon>
        <taxon>Ecdysozoa</taxon>
        <taxon>Arthropoda</taxon>
        <taxon>Chelicerata</taxon>
        <taxon>Arachnida</taxon>
        <taxon>Acari</taxon>
        <taxon>Parasitiformes</taxon>
        <taxon>Ixodida</taxon>
        <taxon>Ixodoidea</taxon>
        <taxon>Ixodidae</taxon>
        <taxon>Amblyomminae</taxon>
        <taxon>Amblyomma</taxon>
    </lineage>
</organism>
<feature type="region of interest" description="Disordered" evidence="1">
    <location>
        <begin position="1"/>
        <end position="126"/>
    </location>
</feature>
<dbReference type="EMBL" id="JARKHS020029230">
    <property type="protein sequence ID" value="KAK8763536.1"/>
    <property type="molecule type" value="Genomic_DNA"/>
</dbReference>
<gene>
    <name evidence="2" type="ORF">V5799_033855</name>
</gene>